<proteinExistence type="predicted"/>
<protein>
    <submittedName>
        <fullName evidence="1">Uncharacterized protein</fullName>
    </submittedName>
</protein>
<gene>
    <name evidence="1" type="ORF">K488DRAFT_73295</name>
</gene>
<keyword evidence="2" id="KW-1185">Reference proteome</keyword>
<evidence type="ECO:0000313" key="2">
    <source>
        <dbReference type="Proteomes" id="UP000814128"/>
    </source>
</evidence>
<reference evidence="1" key="2">
    <citation type="journal article" date="2022" name="New Phytol.">
        <title>Evolutionary transition to the ectomycorrhizal habit in the genomes of a hyperdiverse lineage of mushroom-forming fungi.</title>
        <authorList>
            <person name="Looney B."/>
            <person name="Miyauchi S."/>
            <person name="Morin E."/>
            <person name="Drula E."/>
            <person name="Courty P.E."/>
            <person name="Kohler A."/>
            <person name="Kuo A."/>
            <person name="LaButti K."/>
            <person name="Pangilinan J."/>
            <person name="Lipzen A."/>
            <person name="Riley R."/>
            <person name="Andreopoulos W."/>
            <person name="He G."/>
            <person name="Johnson J."/>
            <person name="Nolan M."/>
            <person name="Tritt A."/>
            <person name="Barry K.W."/>
            <person name="Grigoriev I.V."/>
            <person name="Nagy L.G."/>
            <person name="Hibbett D."/>
            <person name="Henrissat B."/>
            <person name="Matheny P.B."/>
            <person name="Labbe J."/>
            <person name="Martin F.M."/>
        </authorList>
    </citation>
    <scope>NUCLEOTIDE SEQUENCE</scope>
    <source>
        <strain evidence="1">EC-137</strain>
    </source>
</reference>
<evidence type="ECO:0000313" key="1">
    <source>
        <dbReference type="EMBL" id="KAI0029020.1"/>
    </source>
</evidence>
<dbReference type="EMBL" id="MU273704">
    <property type="protein sequence ID" value="KAI0029020.1"/>
    <property type="molecule type" value="Genomic_DNA"/>
</dbReference>
<name>A0ACB8QBT7_9AGAM</name>
<organism evidence="1 2">
    <name type="scientific">Vararia minispora EC-137</name>
    <dbReference type="NCBI Taxonomy" id="1314806"/>
    <lineage>
        <taxon>Eukaryota</taxon>
        <taxon>Fungi</taxon>
        <taxon>Dikarya</taxon>
        <taxon>Basidiomycota</taxon>
        <taxon>Agaricomycotina</taxon>
        <taxon>Agaricomycetes</taxon>
        <taxon>Russulales</taxon>
        <taxon>Lachnocladiaceae</taxon>
        <taxon>Vararia</taxon>
    </lineage>
</organism>
<reference evidence="1" key="1">
    <citation type="submission" date="2021-02" db="EMBL/GenBank/DDBJ databases">
        <authorList>
            <consortium name="DOE Joint Genome Institute"/>
            <person name="Ahrendt S."/>
            <person name="Looney B.P."/>
            <person name="Miyauchi S."/>
            <person name="Morin E."/>
            <person name="Drula E."/>
            <person name="Courty P.E."/>
            <person name="Chicoki N."/>
            <person name="Fauchery L."/>
            <person name="Kohler A."/>
            <person name="Kuo A."/>
            <person name="Labutti K."/>
            <person name="Pangilinan J."/>
            <person name="Lipzen A."/>
            <person name="Riley R."/>
            <person name="Andreopoulos W."/>
            <person name="He G."/>
            <person name="Johnson J."/>
            <person name="Barry K.W."/>
            <person name="Grigoriev I.V."/>
            <person name="Nagy L."/>
            <person name="Hibbett D."/>
            <person name="Henrissat B."/>
            <person name="Matheny P.B."/>
            <person name="Labbe J."/>
            <person name="Martin F."/>
        </authorList>
    </citation>
    <scope>NUCLEOTIDE SEQUENCE</scope>
    <source>
        <strain evidence="1">EC-137</strain>
    </source>
</reference>
<sequence length="218" mass="24691">MPSPSSSLSSSDSSPRPTTTRAVLSDTRPCKAAKTAKKAEMIRARKAWTETCKQHKPCKWIGKRLLPSDTNKPPLLHFGFGVKASSLDAGESLVRYAKEVGFYEERRGLFELEIIVPYSLKHGVVVAVYSNWDVEDSRLPPKEEKEIFDAIRQAIGDPEQVPLWYHDSLEKEGQWRILPRSRPFKKPTTERSFSNLLADFVIGVTFFFGLLESFCLTL</sequence>
<dbReference type="Proteomes" id="UP000814128">
    <property type="component" value="Unassembled WGS sequence"/>
</dbReference>
<accession>A0ACB8QBT7</accession>
<comment type="caution">
    <text evidence="1">The sequence shown here is derived from an EMBL/GenBank/DDBJ whole genome shotgun (WGS) entry which is preliminary data.</text>
</comment>